<dbReference type="AlphaFoldDB" id="A0A8H6W280"/>
<reference evidence="1" key="1">
    <citation type="submission" date="2020-05" db="EMBL/GenBank/DDBJ databases">
        <title>Mycena genomes resolve the evolution of fungal bioluminescence.</title>
        <authorList>
            <person name="Tsai I.J."/>
        </authorList>
    </citation>
    <scope>NUCLEOTIDE SEQUENCE</scope>
    <source>
        <strain evidence="1">110903Hualien_Pintung</strain>
    </source>
</reference>
<evidence type="ECO:0000313" key="1">
    <source>
        <dbReference type="EMBL" id="KAF7296679.1"/>
    </source>
</evidence>
<keyword evidence="2" id="KW-1185">Reference proteome</keyword>
<dbReference type="PANTHER" id="PTHR38926:SF5">
    <property type="entry name" value="F-BOX AND LEUCINE-RICH REPEAT PROTEIN 6"/>
    <property type="match status" value="1"/>
</dbReference>
<dbReference type="OrthoDB" id="3365698at2759"/>
<dbReference type="EMBL" id="JACAZE010000016">
    <property type="protein sequence ID" value="KAF7296679.1"/>
    <property type="molecule type" value="Genomic_DNA"/>
</dbReference>
<organism evidence="1 2">
    <name type="scientific">Mycena chlorophos</name>
    <name type="common">Agaric fungus</name>
    <name type="synonym">Agaricus chlorophos</name>
    <dbReference type="NCBI Taxonomy" id="658473"/>
    <lineage>
        <taxon>Eukaryota</taxon>
        <taxon>Fungi</taxon>
        <taxon>Dikarya</taxon>
        <taxon>Basidiomycota</taxon>
        <taxon>Agaricomycotina</taxon>
        <taxon>Agaricomycetes</taxon>
        <taxon>Agaricomycetidae</taxon>
        <taxon>Agaricales</taxon>
        <taxon>Marasmiineae</taxon>
        <taxon>Mycenaceae</taxon>
        <taxon>Mycena</taxon>
    </lineage>
</organism>
<name>A0A8H6W280_MYCCL</name>
<protein>
    <submittedName>
        <fullName evidence="1">F-box domain-containing protein</fullName>
    </submittedName>
</protein>
<proteinExistence type="predicted"/>
<comment type="caution">
    <text evidence="1">The sequence shown here is derived from an EMBL/GenBank/DDBJ whole genome shotgun (WGS) entry which is preliminary data.</text>
</comment>
<dbReference type="PANTHER" id="PTHR38926">
    <property type="entry name" value="F-BOX DOMAIN CONTAINING PROTEIN, EXPRESSED"/>
    <property type="match status" value="1"/>
</dbReference>
<dbReference type="SUPFAM" id="SSF52047">
    <property type="entry name" value="RNI-like"/>
    <property type="match status" value="1"/>
</dbReference>
<evidence type="ECO:0000313" key="2">
    <source>
        <dbReference type="Proteomes" id="UP000613580"/>
    </source>
</evidence>
<dbReference type="Proteomes" id="UP000613580">
    <property type="component" value="Unassembled WGS sequence"/>
</dbReference>
<dbReference type="InterPro" id="IPR032675">
    <property type="entry name" value="LRR_dom_sf"/>
</dbReference>
<dbReference type="Gene3D" id="3.80.10.10">
    <property type="entry name" value="Ribonuclease Inhibitor"/>
    <property type="match status" value="1"/>
</dbReference>
<gene>
    <name evidence="1" type="ORF">HMN09_01076700</name>
</gene>
<accession>A0A8H6W280</accession>
<sequence>MDTQRYRGTNDALTDGELALLRETIAPDVAQLAAIDAQLDRLLLERKTILDRIQPYQTLLSPIRRLPEDVLREIFVACIPLDRNCVMSEKEAPILLGHICSSWRRLSLSIPYLWTRVHVVEPGAVDRAQLGDPAGMHDLALENMATARKEPCPPSHTLALAVSQRLAGFHIWISRSGSLPLSISFRGSQEKSRHGALANHPTARFLYAICRHSRRWQDVRLRFLQSQAVTKSLTRVRPDDVPLLRTLCLTSADPGSIEHFLAWETMPFLSAPKLRRLAYGGHGFLVDDLPIVWEHLADLEIEYASERAGQAHSTEMLFQTFDQCPHLRNLGLRFNDRSDINSEALAVRVLDELESLTIASKDSCSRFLQLMGSFHAPHLRTLSISFDNPSAVASNQQVISGTIIRFLEGCPNLDSFQLTCGGFDPDLVVSILQALPNTLRRLTLIDSLRPAWVRVGAAREPADMPLSDTILQRLAAGVTPPGPTALASFQDFLELPDQAILDAFMPDAVCPNLEILSLRNCLEVSDEAILALIRARAHAEEEEERGRRLRRFEISFHRPPEAGSQLETGVKEFVDRGYEFVVDYAPSRERSTLLSQWIDVDSMF</sequence>